<feature type="region of interest" description="Disordered" evidence="1">
    <location>
        <begin position="318"/>
        <end position="350"/>
    </location>
</feature>
<evidence type="ECO:0000313" key="3">
    <source>
        <dbReference type="Proteomes" id="UP001165079"/>
    </source>
</evidence>
<accession>A0A9W6SKQ2</accession>
<dbReference type="EMBL" id="BSTX01000001">
    <property type="protein sequence ID" value="GLZ77712.1"/>
    <property type="molecule type" value="Genomic_DNA"/>
</dbReference>
<evidence type="ECO:0000313" key="2">
    <source>
        <dbReference type="EMBL" id="GLZ77712.1"/>
    </source>
</evidence>
<dbReference type="Proteomes" id="UP001165079">
    <property type="component" value="Unassembled WGS sequence"/>
</dbReference>
<feature type="compositionally biased region" description="Basic and acidic residues" evidence="1">
    <location>
        <begin position="324"/>
        <end position="334"/>
    </location>
</feature>
<sequence>MLHWLDVETPDGIPLFVRMIRAAKVATATYEKLSAARLRHLPNAEAMVGGMAMLQLLGHATPAGIGALGTHPDTRFFQPHKAAYLLAADFLKRIGAAPNLAAVAGAARGVPAHPSLSRLRDHPRLMGLADPAWRATRTEALDWILAQNPGLDAALRAPHDARRAMTLAGLLELAATGGAFTDEHPGPPGETSGKFHDDIDNAARPQLYLVEGPEDGERARRVLAHLVARHGLDGVHHGLPRGLVDDDGVRYLDLMGKAVRLDIGDPALTRVLARLGEYEITAVHFSPTPMPPERRHEMIAAYTGDRDGIDQPFPHGFPLITRSEFPDERDRGSGRADSSMRQYEVAENDL</sequence>
<protein>
    <submittedName>
        <fullName evidence="2">Uncharacterized protein</fullName>
    </submittedName>
</protein>
<evidence type="ECO:0000256" key="1">
    <source>
        <dbReference type="SAM" id="MobiDB-lite"/>
    </source>
</evidence>
<name>A0A9W6SKQ2_9ACTN</name>
<dbReference type="AlphaFoldDB" id="A0A9W6SKQ2"/>
<gene>
    <name evidence="2" type="ORF">Afil01_25190</name>
</gene>
<reference evidence="2" key="1">
    <citation type="submission" date="2023-03" db="EMBL/GenBank/DDBJ databases">
        <title>Actinorhabdospora filicis NBRC 111898.</title>
        <authorList>
            <person name="Ichikawa N."/>
            <person name="Sato H."/>
            <person name="Tonouchi N."/>
        </authorList>
    </citation>
    <scope>NUCLEOTIDE SEQUENCE</scope>
    <source>
        <strain evidence="2">NBRC 111898</strain>
    </source>
</reference>
<keyword evidence="3" id="KW-1185">Reference proteome</keyword>
<organism evidence="2 3">
    <name type="scientific">Actinorhabdospora filicis</name>
    <dbReference type="NCBI Taxonomy" id="1785913"/>
    <lineage>
        <taxon>Bacteria</taxon>
        <taxon>Bacillati</taxon>
        <taxon>Actinomycetota</taxon>
        <taxon>Actinomycetes</taxon>
        <taxon>Micromonosporales</taxon>
        <taxon>Micromonosporaceae</taxon>
        <taxon>Actinorhabdospora</taxon>
    </lineage>
</organism>
<proteinExistence type="predicted"/>
<comment type="caution">
    <text evidence="2">The sequence shown here is derived from an EMBL/GenBank/DDBJ whole genome shotgun (WGS) entry which is preliminary data.</text>
</comment>